<dbReference type="Proteomes" id="UP000187203">
    <property type="component" value="Unassembled WGS sequence"/>
</dbReference>
<dbReference type="AlphaFoldDB" id="A0A1R3FWM0"/>
<name>A0A1R3FWM0_9ROSI</name>
<sequence length="102" mass="11297">MANQEPIHKVNQMMNETDQGIKRTKKCLIMYLFWKVKRLWINPIRGHESGNGWITVMCSSRLRAFTAAMAITVGATDLGVSSAVNKLNTGPGAPMVFNCVSL</sequence>
<keyword evidence="2" id="KW-1185">Reference proteome</keyword>
<accession>A0A1R3FWM0</accession>
<reference evidence="2" key="1">
    <citation type="submission" date="2013-09" db="EMBL/GenBank/DDBJ databases">
        <title>Corchorus olitorius genome sequencing.</title>
        <authorList>
            <person name="Alam M."/>
            <person name="Haque M.S."/>
            <person name="Islam M.S."/>
            <person name="Emdad E.M."/>
            <person name="Islam M.M."/>
            <person name="Ahmed B."/>
            <person name="Halim A."/>
            <person name="Hossen Q.M.M."/>
            <person name="Hossain M.Z."/>
            <person name="Ahmed R."/>
            <person name="Khan M.M."/>
            <person name="Islam R."/>
            <person name="Rashid M.M."/>
            <person name="Khan S.A."/>
            <person name="Rahman M.S."/>
            <person name="Alam M."/>
            <person name="Yahiya A.S."/>
            <person name="Khan M.S."/>
            <person name="Azam M.S."/>
            <person name="Haque T."/>
            <person name="Lashkar M.Z.H."/>
            <person name="Akhand A.I."/>
            <person name="Morshed G."/>
            <person name="Roy S."/>
            <person name="Uddin K.S."/>
            <person name="Rabeya T."/>
            <person name="Hossain A.S."/>
            <person name="Chowdhury A."/>
            <person name="Snigdha A.R."/>
            <person name="Mortoza M.S."/>
            <person name="Matin S.A."/>
            <person name="Hoque S.M.E."/>
            <person name="Islam M.K."/>
            <person name="Roy D.K."/>
            <person name="Haider R."/>
            <person name="Moosa M.M."/>
            <person name="Elias S.M."/>
            <person name="Hasan A.M."/>
            <person name="Jahan S."/>
            <person name="Shafiuddin M."/>
            <person name="Mahmood N."/>
            <person name="Shommy N.S."/>
        </authorList>
    </citation>
    <scope>NUCLEOTIDE SEQUENCE [LARGE SCALE GENOMIC DNA]</scope>
    <source>
        <strain evidence="2">cv. O-4</strain>
    </source>
</reference>
<comment type="caution">
    <text evidence="1">The sequence shown here is derived from an EMBL/GenBank/DDBJ whole genome shotgun (WGS) entry which is preliminary data.</text>
</comment>
<dbReference type="EMBL" id="AWUE01024621">
    <property type="protein sequence ID" value="OMO50252.1"/>
    <property type="molecule type" value="Genomic_DNA"/>
</dbReference>
<proteinExistence type="predicted"/>
<evidence type="ECO:0000313" key="1">
    <source>
        <dbReference type="EMBL" id="OMO50252.1"/>
    </source>
</evidence>
<organism evidence="1 2">
    <name type="scientific">Corchorus olitorius</name>
    <dbReference type="NCBI Taxonomy" id="93759"/>
    <lineage>
        <taxon>Eukaryota</taxon>
        <taxon>Viridiplantae</taxon>
        <taxon>Streptophyta</taxon>
        <taxon>Embryophyta</taxon>
        <taxon>Tracheophyta</taxon>
        <taxon>Spermatophyta</taxon>
        <taxon>Magnoliopsida</taxon>
        <taxon>eudicotyledons</taxon>
        <taxon>Gunneridae</taxon>
        <taxon>Pentapetalae</taxon>
        <taxon>rosids</taxon>
        <taxon>malvids</taxon>
        <taxon>Malvales</taxon>
        <taxon>Malvaceae</taxon>
        <taxon>Grewioideae</taxon>
        <taxon>Apeibeae</taxon>
        <taxon>Corchorus</taxon>
    </lineage>
</organism>
<evidence type="ECO:0000313" key="2">
    <source>
        <dbReference type="Proteomes" id="UP000187203"/>
    </source>
</evidence>
<gene>
    <name evidence="1" type="ORF">COLO4_38155</name>
</gene>
<protein>
    <submittedName>
        <fullName evidence="1">Uncharacterized protein</fullName>
    </submittedName>
</protein>